<feature type="chain" id="PRO_5013005469" description="CC domain-containing protein" evidence="1">
    <location>
        <begin position="21"/>
        <end position="111"/>
    </location>
</feature>
<dbReference type="AlphaFoldDB" id="A0A1Y1V823"/>
<feature type="non-terminal residue" evidence="2">
    <location>
        <position position="111"/>
    </location>
</feature>
<dbReference type="EMBL" id="MCFH01000023">
    <property type="protein sequence ID" value="ORX49607.1"/>
    <property type="molecule type" value="Genomic_DNA"/>
</dbReference>
<evidence type="ECO:0008006" key="4">
    <source>
        <dbReference type="Google" id="ProtNLM"/>
    </source>
</evidence>
<organism evidence="2 3">
    <name type="scientific">Piromyces finnis</name>
    <dbReference type="NCBI Taxonomy" id="1754191"/>
    <lineage>
        <taxon>Eukaryota</taxon>
        <taxon>Fungi</taxon>
        <taxon>Fungi incertae sedis</taxon>
        <taxon>Chytridiomycota</taxon>
        <taxon>Chytridiomycota incertae sedis</taxon>
        <taxon>Neocallimastigomycetes</taxon>
        <taxon>Neocallimastigales</taxon>
        <taxon>Neocallimastigaceae</taxon>
        <taxon>Piromyces</taxon>
    </lineage>
</organism>
<comment type="caution">
    <text evidence="2">The sequence shown here is derived from an EMBL/GenBank/DDBJ whole genome shotgun (WGS) entry which is preliminary data.</text>
</comment>
<accession>A0A1Y1V823</accession>
<keyword evidence="1" id="KW-0732">Signal</keyword>
<evidence type="ECO:0000313" key="3">
    <source>
        <dbReference type="Proteomes" id="UP000193719"/>
    </source>
</evidence>
<keyword evidence="3" id="KW-1185">Reference proteome</keyword>
<feature type="signal peptide" evidence="1">
    <location>
        <begin position="1"/>
        <end position="20"/>
    </location>
</feature>
<gene>
    <name evidence="2" type="ORF">BCR36DRAFT_291108</name>
</gene>
<dbReference type="OrthoDB" id="2113957at2759"/>
<evidence type="ECO:0000313" key="2">
    <source>
        <dbReference type="EMBL" id="ORX49607.1"/>
    </source>
</evidence>
<reference evidence="2 3" key="1">
    <citation type="submission" date="2016-08" db="EMBL/GenBank/DDBJ databases">
        <title>Genomes of anaerobic fungi encode conserved fungal cellulosomes for biomass hydrolysis.</title>
        <authorList>
            <consortium name="DOE Joint Genome Institute"/>
            <person name="Haitjema C.H."/>
            <person name="Gilmore S.P."/>
            <person name="Henske J.K."/>
            <person name="Solomon K.V."/>
            <person name="De Groot R."/>
            <person name="Kuo A."/>
            <person name="Mondo S.J."/>
            <person name="Salamov A.A."/>
            <person name="Labutti K."/>
            <person name="Zhao Z."/>
            <person name="Chiniquy J."/>
            <person name="Barry K."/>
            <person name="Brewer H.M."/>
            <person name="Purvine S.O."/>
            <person name="Wright A.T."/>
            <person name="Boxma B."/>
            <person name="Van Alen T."/>
            <person name="Hackstein J.H."/>
            <person name="Baker S.E."/>
            <person name="Grigoriev I.V."/>
            <person name="O'Malley M.A."/>
        </authorList>
    </citation>
    <scope>NUCLEOTIDE SEQUENCE [LARGE SCALE GENOMIC DNA]</scope>
    <source>
        <strain evidence="3">finn</strain>
    </source>
</reference>
<proteinExistence type="predicted"/>
<reference evidence="2 3" key="2">
    <citation type="submission" date="2016-08" db="EMBL/GenBank/DDBJ databases">
        <title>Pervasive Adenine N6-methylation of Active Genes in Fungi.</title>
        <authorList>
            <consortium name="DOE Joint Genome Institute"/>
            <person name="Mondo S.J."/>
            <person name="Dannebaum R.O."/>
            <person name="Kuo R.C."/>
            <person name="Labutti K."/>
            <person name="Haridas S."/>
            <person name="Kuo A."/>
            <person name="Salamov A."/>
            <person name="Ahrendt S.R."/>
            <person name="Lipzen A."/>
            <person name="Sullivan W."/>
            <person name="Andreopoulos W.B."/>
            <person name="Clum A."/>
            <person name="Lindquist E."/>
            <person name="Daum C."/>
            <person name="Ramamoorthy G.K."/>
            <person name="Gryganskyi A."/>
            <person name="Culley D."/>
            <person name="Magnuson J.K."/>
            <person name="James T.Y."/>
            <person name="O'Malley M.A."/>
            <person name="Stajich J.E."/>
            <person name="Spatafora J.W."/>
            <person name="Visel A."/>
            <person name="Grigoriev I.V."/>
        </authorList>
    </citation>
    <scope>NUCLEOTIDE SEQUENCE [LARGE SCALE GENOMIC DNA]</scope>
    <source>
        <strain evidence="3">finn</strain>
    </source>
</reference>
<name>A0A1Y1V823_9FUNG</name>
<sequence>MRFNLKLIISLLAAAPSAFAALEGSCTVNGVKGICINTANCKMSAGQSGSANYYSGYCPNDPANVKCCIKKVNYSGRTGTCINVNSGCNGDLFSGQCPGSSNVKLCLPKPS</sequence>
<dbReference type="Proteomes" id="UP000193719">
    <property type="component" value="Unassembled WGS sequence"/>
</dbReference>
<protein>
    <recommendedName>
        <fullName evidence="4">CC domain-containing protein</fullName>
    </recommendedName>
</protein>
<evidence type="ECO:0000256" key="1">
    <source>
        <dbReference type="SAM" id="SignalP"/>
    </source>
</evidence>